<comment type="caution">
    <text evidence="4">The sequence shown here is derived from an EMBL/GenBank/DDBJ whole genome shotgun (WGS) entry which is preliminary data.</text>
</comment>
<dbReference type="PANTHER" id="PTHR38478:SF1">
    <property type="entry name" value="ZINC DEPENDENT METALLOPROTEASE DOMAIN LIPOPROTEIN"/>
    <property type="match status" value="1"/>
</dbReference>
<dbReference type="InterPro" id="IPR032534">
    <property type="entry name" value="EcxA_zinc-bd"/>
</dbReference>
<keyword evidence="1" id="KW-0732">Signal</keyword>
<dbReference type="Gene3D" id="3.40.390.10">
    <property type="entry name" value="Collagenase (Catalytic Domain)"/>
    <property type="match status" value="1"/>
</dbReference>
<feature type="chain" id="PRO_5017282148" evidence="1">
    <location>
        <begin position="22"/>
        <end position="802"/>
    </location>
</feature>
<dbReference type="SUPFAM" id="SSF55486">
    <property type="entry name" value="Metalloproteases ('zincins'), catalytic domain"/>
    <property type="match status" value="1"/>
</dbReference>
<organism evidence="4 5">
    <name type="scientific">Parashewanella spongiae</name>
    <dbReference type="NCBI Taxonomy" id="342950"/>
    <lineage>
        <taxon>Bacteria</taxon>
        <taxon>Pseudomonadati</taxon>
        <taxon>Pseudomonadota</taxon>
        <taxon>Gammaproteobacteria</taxon>
        <taxon>Alteromonadales</taxon>
        <taxon>Shewanellaceae</taxon>
        <taxon>Parashewanella</taxon>
    </lineage>
</organism>
<keyword evidence="5" id="KW-1185">Reference proteome</keyword>
<feature type="signal peptide" evidence="1">
    <location>
        <begin position="1"/>
        <end position="21"/>
    </location>
</feature>
<dbReference type="GO" id="GO:0008237">
    <property type="term" value="F:metallopeptidase activity"/>
    <property type="evidence" value="ECO:0007669"/>
    <property type="project" value="InterPro"/>
</dbReference>
<evidence type="ECO:0000259" key="3">
    <source>
        <dbReference type="Pfam" id="PF17148"/>
    </source>
</evidence>
<accession>A0A3A6TTE4</accession>
<reference evidence="4 5" key="1">
    <citation type="submission" date="2018-09" db="EMBL/GenBank/DDBJ databases">
        <title>Phylogeny of the Shewanellaceae, and recommendation for two new genera, Pseudoshewanella and Parashewanella.</title>
        <authorList>
            <person name="Wang G."/>
        </authorList>
    </citation>
    <scope>NUCLEOTIDE SEQUENCE [LARGE SCALE GENOMIC DNA]</scope>
    <source>
        <strain evidence="4 5">KCTC 22492</strain>
    </source>
</reference>
<dbReference type="AlphaFoldDB" id="A0A3A6TTE4"/>
<evidence type="ECO:0000256" key="1">
    <source>
        <dbReference type="SAM" id="SignalP"/>
    </source>
</evidence>
<dbReference type="PANTHER" id="PTHR38478">
    <property type="entry name" value="PEPTIDASE M1A AND M12B"/>
    <property type="match status" value="1"/>
</dbReference>
<proteinExistence type="predicted"/>
<feature type="domain" description="EcxA zinc-binding" evidence="2">
    <location>
        <begin position="401"/>
        <end position="704"/>
    </location>
</feature>
<dbReference type="InterPro" id="IPR034032">
    <property type="entry name" value="Zn_MMP-like_bac"/>
</dbReference>
<dbReference type="EMBL" id="QYYH01000053">
    <property type="protein sequence ID" value="RJY15200.1"/>
    <property type="molecule type" value="Genomic_DNA"/>
</dbReference>
<protein>
    <submittedName>
        <fullName evidence="4">DUF5117 domain-containing protein</fullName>
    </submittedName>
</protein>
<dbReference type="Pfam" id="PF17148">
    <property type="entry name" value="DUF5117"/>
    <property type="match status" value="1"/>
</dbReference>
<dbReference type="OrthoDB" id="9776599at2"/>
<dbReference type="RefSeq" id="WP_121853494.1">
    <property type="nucleotide sequence ID" value="NZ_CP037952.1"/>
</dbReference>
<dbReference type="Proteomes" id="UP000273022">
    <property type="component" value="Unassembled WGS sequence"/>
</dbReference>
<name>A0A3A6TTE4_9GAMM</name>
<sequence>MKSYGIALTFSLLMNPIMSQAATVETDQTASIIVSSQQAHGFMDWVYDKSSGQLFMEVKQLNQPFLLVTSLPQGVGSNDIGLDRGQLGNSRLVQFERLGPYTILRQLNPNYRANTQNTAEKEAVKDAFAESILWRSKILSGKKTLVMMNDLVINDLHGVIDTLKYTEQGSYQLDKNKSLIIPEGVKSFEKNSDVDVLLTFNGNQAGQYAKQVTPDANFISIKMRYSFIALPELGYTPRTYHPMSGYLSDSYLDYAQPITNSVQQWHLLRHRLKKINPGSAPSEVIEPIVYYLDSGAPEPIRSALLDGARWWSKAFEKAGFINGFQVEMLPEGADPQDMRYNVIQWVHRATRGWSYGSVITDPRTGEILKGHVTLGSLRVRQDHLIARGLTAGWNDRTAADKAAMDLALARIRQLSAHEIGHTLGLDHNFASSSNDNASVMDYPHPYISLKQGKIDISQPYSVGVGEWDNFTIQYGYGEYDAGQNPAKQQQLQIESALKQGLSYIGESDSRAKDASQIYASLWDNGSDAVAELIRLGQVRKVAIEGFNHRALLGDQPLGELSDAFVPIYLLTRFQINAAAKLIGGSNYSFVQDKTSSWHFVAPEQQKAALNALLNTIMPSSLEVPVSVLQYLVPKSGNYRATRESFASGLGVLPDQLGMAEVLSRHTVTNLLMPRRLNRVNQAYIADREQLSVSELINELLDTTLLKRRKTGTQTGIWMRVNAVVVDALLQAVRDPQTAPEIQALLSERLQYAVSQLERKAKRADDYQAAHFQWLANSINKGLTDAEFHLINEPLPMPPGSPI</sequence>
<evidence type="ECO:0000313" key="4">
    <source>
        <dbReference type="EMBL" id="RJY15200.1"/>
    </source>
</evidence>
<dbReference type="InterPro" id="IPR024079">
    <property type="entry name" value="MetalloPept_cat_dom_sf"/>
</dbReference>
<evidence type="ECO:0000259" key="2">
    <source>
        <dbReference type="Pfam" id="PF16313"/>
    </source>
</evidence>
<dbReference type="InterPro" id="IPR033413">
    <property type="entry name" value="DUF5117"/>
</dbReference>
<dbReference type="CDD" id="cd04276">
    <property type="entry name" value="ZnMc_MMP_like_2"/>
    <property type="match status" value="1"/>
</dbReference>
<feature type="domain" description="DUF5117" evidence="3">
    <location>
        <begin position="85"/>
        <end position="274"/>
    </location>
</feature>
<evidence type="ECO:0000313" key="5">
    <source>
        <dbReference type="Proteomes" id="UP000273022"/>
    </source>
</evidence>
<dbReference type="Pfam" id="PF16313">
    <property type="entry name" value="DUF4953"/>
    <property type="match status" value="1"/>
</dbReference>
<gene>
    <name evidence="4" type="ORF">D5R81_09970</name>
</gene>